<proteinExistence type="inferred from homology"/>
<dbReference type="FunCoup" id="A0A2G5CVD6">
    <property type="interactions" value="784"/>
</dbReference>
<evidence type="ECO:0000313" key="11">
    <source>
        <dbReference type="EMBL" id="PIA35254.1"/>
    </source>
</evidence>
<evidence type="ECO:0008006" key="13">
    <source>
        <dbReference type="Google" id="ProtNLM"/>
    </source>
</evidence>
<dbReference type="PANTHER" id="PTHR32219">
    <property type="entry name" value="RNA-BINDING PROTEIN YLMH-RELATED"/>
    <property type="match status" value="1"/>
</dbReference>
<feature type="region of interest" description="Disordered" evidence="9">
    <location>
        <begin position="384"/>
        <end position="475"/>
    </location>
</feature>
<comment type="similarity">
    <text evidence="7">Belongs to the plant Proton pump-interactor protein family.</text>
</comment>
<evidence type="ECO:0000256" key="9">
    <source>
        <dbReference type="SAM" id="MobiDB-lite"/>
    </source>
</evidence>
<dbReference type="EMBL" id="KZ305053">
    <property type="protein sequence ID" value="PIA35254.1"/>
    <property type="molecule type" value="Genomic_DNA"/>
</dbReference>
<feature type="compositionally biased region" description="Basic and acidic residues" evidence="9">
    <location>
        <begin position="570"/>
        <end position="579"/>
    </location>
</feature>
<dbReference type="PANTHER" id="PTHR32219:SF2">
    <property type="entry name" value="PROTON PUMP-INTERACTOR 1"/>
    <property type="match status" value="1"/>
</dbReference>
<dbReference type="STRING" id="218851.A0A2G5CVD6"/>
<feature type="transmembrane region" description="Helical" evidence="10">
    <location>
        <begin position="604"/>
        <end position="626"/>
    </location>
</feature>
<evidence type="ECO:0000256" key="1">
    <source>
        <dbReference type="ARBA" id="ARBA00004162"/>
    </source>
</evidence>
<name>A0A2G5CVD6_AQUCA</name>
<feature type="region of interest" description="Disordered" evidence="9">
    <location>
        <begin position="502"/>
        <end position="594"/>
    </location>
</feature>
<dbReference type="EMBL" id="KZ305053">
    <property type="protein sequence ID" value="PIA35253.1"/>
    <property type="molecule type" value="Genomic_DNA"/>
</dbReference>
<evidence type="ECO:0000256" key="2">
    <source>
        <dbReference type="ARBA" id="ARBA00022475"/>
    </source>
</evidence>
<evidence type="ECO:0000256" key="4">
    <source>
        <dbReference type="ARBA" id="ARBA00022989"/>
    </source>
</evidence>
<feature type="compositionally biased region" description="Basic and acidic residues" evidence="9">
    <location>
        <begin position="516"/>
        <end position="531"/>
    </location>
</feature>
<keyword evidence="5 8" id="KW-0175">Coiled coil</keyword>
<evidence type="ECO:0000256" key="5">
    <source>
        <dbReference type="ARBA" id="ARBA00023054"/>
    </source>
</evidence>
<feature type="compositionally biased region" description="Acidic residues" evidence="9">
    <location>
        <begin position="545"/>
        <end position="554"/>
    </location>
</feature>
<dbReference type="InterPro" id="IPR055282">
    <property type="entry name" value="PPI1-4"/>
</dbReference>
<keyword evidence="12" id="KW-1185">Reference proteome</keyword>
<organism evidence="11 12">
    <name type="scientific">Aquilegia coerulea</name>
    <name type="common">Rocky mountain columbine</name>
    <dbReference type="NCBI Taxonomy" id="218851"/>
    <lineage>
        <taxon>Eukaryota</taxon>
        <taxon>Viridiplantae</taxon>
        <taxon>Streptophyta</taxon>
        <taxon>Embryophyta</taxon>
        <taxon>Tracheophyta</taxon>
        <taxon>Spermatophyta</taxon>
        <taxon>Magnoliopsida</taxon>
        <taxon>Ranunculales</taxon>
        <taxon>Ranunculaceae</taxon>
        <taxon>Thalictroideae</taxon>
        <taxon>Aquilegia</taxon>
    </lineage>
</organism>
<dbReference type="OrthoDB" id="2195113at2759"/>
<feature type="compositionally biased region" description="Basic and acidic residues" evidence="9">
    <location>
        <begin position="384"/>
        <end position="396"/>
    </location>
</feature>
<evidence type="ECO:0000256" key="7">
    <source>
        <dbReference type="ARBA" id="ARBA00038080"/>
    </source>
</evidence>
<dbReference type="GO" id="GO:0005886">
    <property type="term" value="C:plasma membrane"/>
    <property type="evidence" value="ECO:0007669"/>
    <property type="project" value="UniProtKB-SubCell"/>
</dbReference>
<evidence type="ECO:0000256" key="8">
    <source>
        <dbReference type="SAM" id="Coils"/>
    </source>
</evidence>
<keyword evidence="3 10" id="KW-0812">Transmembrane</keyword>
<feature type="compositionally biased region" description="Basic and acidic residues" evidence="9">
    <location>
        <begin position="436"/>
        <end position="469"/>
    </location>
</feature>
<evidence type="ECO:0000256" key="3">
    <source>
        <dbReference type="ARBA" id="ARBA00022692"/>
    </source>
</evidence>
<keyword evidence="2" id="KW-1003">Cell membrane</keyword>
<accession>A0A2G5CVD6</accession>
<gene>
    <name evidence="11" type="ORF">AQUCO_03600134v1</name>
</gene>
<reference evidence="11 12" key="1">
    <citation type="submission" date="2017-09" db="EMBL/GenBank/DDBJ databases">
        <title>WGS assembly of Aquilegia coerulea Goldsmith.</title>
        <authorList>
            <person name="Hodges S."/>
            <person name="Kramer E."/>
            <person name="Nordborg M."/>
            <person name="Tomkins J."/>
            <person name="Borevitz J."/>
            <person name="Derieg N."/>
            <person name="Yan J."/>
            <person name="Mihaltcheva S."/>
            <person name="Hayes R.D."/>
            <person name="Rokhsar D."/>
        </authorList>
    </citation>
    <scope>NUCLEOTIDE SEQUENCE [LARGE SCALE GENOMIC DNA]</scope>
    <source>
        <strain evidence="12">cv. Goldsmith</strain>
    </source>
</reference>
<feature type="coiled-coil region" evidence="8">
    <location>
        <begin position="259"/>
        <end position="300"/>
    </location>
</feature>
<comment type="subcellular location">
    <subcellularLocation>
        <location evidence="1">Cell membrane</location>
        <topology evidence="1">Single-pass membrane protein</topology>
    </subcellularLocation>
</comment>
<dbReference type="AlphaFoldDB" id="A0A2G5CVD6"/>
<sequence>MGVEVVAADITQEPVNAGIEGEGVFENKEDHGKLNKESITEGVTESIKFGSHGTDVPAKGDGEVVINGNFPKDAADEWPEPKQIHYFYLVKFRPFEDPKLKIKIDQAEKEIQKKNQARFQLTEALKAKRSERAQIISQLKPLNQEDKQYRSAIGDRRKEMEPLNEALGKLRSANTNRERGVVICSSEEELNGLIRSLNYRIQHESNTLVEEKQLLRDIKQLEGTRDRVIQNAALTAKIQDSMGQKDAIQKQVNLIGNDMDEVRKEQQTVRTKIKHLDEELKIIDNEIGSLQEELTALSEKRDKAYEGLVELRKQRDEGNAHFYQNRSLLNNAKELAAKKDIAAARELTHAEVEKFMSLWNSKKTFRADYEKRILTSLDQRLLSRDGRMRNPDEKQLVEAPAARAEPEPVAKPNVKRPNEDPKPAPQKEILPPRKVQKGEGKKMPESEAIAKSDDIEGKEDISIVEKAQRDPPAISAVDAAKLKEMKREEEIAKAKLALERKKKLAEKAAAKAAVRAQKEAEKKLKESDREKKAKKKAGVPAGIEEQTDPEEEVVEPEKVDVNSEAPPTSKPRERKESTVRYRPRGKGHDSLPKAILKRKKSTPYWVWAAPVAVLVLMLLALGYYYLL</sequence>
<protein>
    <recommendedName>
        <fullName evidence="13">Proton pump-interactor 1</fullName>
    </recommendedName>
</protein>
<evidence type="ECO:0000256" key="6">
    <source>
        <dbReference type="ARBA" id="ARBA00023136"/>
    </source>
</evidence>
<keyword evidence="6 10" id="KW-0472">Membrane</keyword>
<keyword evidence="4 10" id="KW-1133">Transmembrane helix</keyword>
<evidence type="ECO:0000256" key="10">
    <source>
        <dbReference type="SAM" id="Phobius"/>
    </source>
</evidence>
<dbReference type="Proteomes" id="UP000230069">
    <property type="component" value="Unassembled WGS sequence"/>
</dbReference>
<evidence type="ECO:0000313" key="12">
    <source>
        <dbReference type="Proteomes" id="UP000230069"/>
    </source>
</evidence>